<feature type="coiled-coil region" evidence="1">
    <location>
        <begin position="360"/>
        <end position="387"/>
    </location>
</feature>
<proteinExistence type="predicted"/>
<keyword evidence="4" id="KW-1185">Reference proteome</keyword>
<reference evidence="3" key="2">
    <citation type="submission" date="2023-05" db="EMBL/GenBank/DDBJ databases">
        <authorList>
            <consortium name="Lawrence Berkeley National Laboratory"/>
            <person name="Steindorff A."/>
            <person name="Hensen N."/>
            <person name="Bonometti L."/>
            <person name="Westerberg I."/>
            <person name="Brannstrom I.O."/>
            <person name="Guillou S."/>
            <person name="Cros-Aarteil S."/>
            <person name="Calhoun S."/>
            <person name="Haridas S."/>
            <person name="Kuo A."/>
            <person name="Mondo S."/>
            <person name="Pangilinan J."/>
            <person name="Riley R."/>
            <person name="Labutti K."/>
            <person name="Andreopoulos B."/>
            <person name="Lipzen A."/>
            <person name="Chen C."/>
            <person name="Yanf M."/>
            <person name="Daum C."/>
            <person name="Ng V."/>
            <person name="Clum A."/>
            <person name="Ohm R."/>
            <person name="Martin F."/>
            <person name="Silar P."/>
            <person name="Natvig D."/>
            <person name="Lalanne C."/>
            <person name="Gautier V."/>
            <person name="Ament-Velasquez S.L."/>
            <person name="Kruys A."/>
            <person name="Hutchinson M.I."/>
            <person name="Powell A.J."/>
            <person name="Barry K."/>
            <person name="Miller A.N."/>
            <person name="Grigoriev I.V."/>
            <person name="Debuchy R."/>
            <person name="Gladieux P."/>
            <person name="Thoren M.H."/>
            <person name="Johannesson H."/>
        </authorList>
    </citation>
    <scope>NUCLEOTIDE SEQUENCE</scope>
    <source>
        <strain evidence="3">CBS 103.79</strain>
    </source>
</reference>
<evidence type="ECO:0000256" key="1">
    <source>
        <dbReference type="SAM" id="Coils"/>
    </source>
</evidence>
<gene>
    <name evidence="3" type="ORF">C8A05DRAFT_35024</name>
</gene>
<evidence type="ECO:0000313" key="4">
    <source>
        <dbReference type="Proteomes" id="UP001303889"/>
    </source>
</evidence>
<comment type="caution">
    <text evidence="3">The sequence shown here is derived from an EMBL/GenBank/DDBJ whole genome shotgun (WGS) entry which is preliminary data.</text>
</comment>
<evidence type="ECO:0000256" key="2">
    <source>
        <dbReference type="SAM" id="MobiDB-lite"/>
    </source>
</evidence>
<protein>
    <submittedName>
        <fullName evidence="3">Uncharacterized protein</fullName>
    </submittedName>
</protein>
<name>A0AAN6MJB1_9PEZI</name>
<feature type="region of interest" description="Disordered" evidence="2">
    <location>
        <begin position="1"/>
        <end position="35"/>
    </location>
</feature>
<organism evidence="3 4">
    <name type="scientific">Staphylotrichum tortipilum</name>
    <dbReference type="NCBI Taxonomy" id="2831512"/>
    <lineage>
        <taxon>Eukaryota</taxon>
        <taxon>Fungi</taxon>
        <taxon>Dikarya</taxon>
        <taxon>Ascomycota</taxon>
        <taxon>Pezizomycotina</taxon>
        <taxon>Sordariomycetes</taxon>
        <taxon>Sordariomycetidae</taxon>
        <taxon>Sordariales</taxon>
        <taxon>Chaetomiaceae</taxon>
        <taxon>Staphylotrichum</taxon>
    </lineage>
</organism>
<reference evidence="3" key="1">
    <citation type="journal article" date="2023" name="Mol. Phylogenet. Evol.">
        <title>Genome-scale phylogeny and comparative genomics of the fungal order Sordariales.</title>
        <authorList>
            <person name="Hensen N."/>
            <person name="Bonometti L."/>
            <person name="Westerberg I."/>
            <person name="Brannstrom I.O."/>
            <person name="Guillou S."/>
            <person name="Cros-Aarteil S."/>
            <person name="Calhoun S."/>
            <person name="Haridas S."/>
            <person name="Kuo A."/>
            <person name="Mondo S."/>
            <person name="Pangilinan J."/>
            <person name="Riley R."/>
            <person name="LaButti K."/>
            <person name="Andreopoulos B."/>
            <person name="Lipzen A."/>
            <person name="Chen C."/>
            <person name="Yan M."/>
            <person name="Daum C."/>
            <person name="Ng V."/>
            <person name="Clum A."/>
            <person name="Steindorff A."/>
            <person name="Ohm R.A."/>
            <person name="Martin F."/>
            <person name="Silar P."/>
            <person name="Natvig D.O."/>
            <person name="Lalanne C."/>
            <person name="Gautier V."/>
            <person name="Ament-Velasquez S.L."/>
            <person name="Kruys A."/>
            <person name="Hutchinson M.I."/>
            <person name="Powell A.J."/>
            <person name="Barry K."/>
            <person name="Miller A.N."/>
            <person name="Grigoriev I.V."/>
            <person name="Debuchy R."/>
            <person name="Gladieux P."/>
            <person name="Hiltunen Thoren M."/>
            <person name="Johannesson H."/>
        </authorList>
    </citation>
    <scope>NUCLEOTIDE SEQUENCE</scope>
    <source>
        <strain evidence="3">CBS 103.79</strain>
    </source>
</reference>
<keyword evidence="1" id="KW-0175">Coiled coil</keyword>
<dbReference type="EMBL" id="MU855591">
    <property type="protein sequence ID" value="KAK3901304.1"/>
    <property type="molecule type" value="Genomic_DNA"/>
</dbReference>
<dbReference type="Proteomes" id="UP001303889">
    <property type="component" value="Unassembled WGS sequence"/>
</dbReference>
<evidence type="ECO:0000313" key="3">
    <source>
        <dbReference type="EMBL" id="KAK3901304.1"/>
    </source>
</evidence>
<accession>A0AAN6MJB1</accession>
<feature type="region of interest" description="Disordered" evidence="2">
    <location>
        <begin position="224"/>
        <end position="259"/>
    </location>
</feature>
<sequence length="428" mass="48196">MAEKRRKRSLPWVPWTDDGADDSADGGALPKRVKTSPRDELEEMIEDYDYVRLYVTYQWNFNRAFKEFHSPVAVIGELSRSAGYEAARNHTIHKRIMETLALFRSAVADHDHWTDVWDRKTPTMPRIPTSARLQALRYLDLDLGVGVDAPLAARFHDSQLRWYFDGTAPPRFWEGAKLDDPEFRERYMTGPESTKEPPIDGQRLVQLIRAVFPERPAGVEILKVSQSTRGHDRKAPPAPATTTKSATSGAGGSLQANSGAAAPARSIVIPLPSRVTTAPAPMTDHEKTIRQLRRELADKNARLTRAEAELQELEEEIEDLAAEGSGELGSGGVLWRSRLNRLETRQKERDSELASLRRLLVTVQEQQVEERQKREQLERDLAALRQQVHPTAATASTADLLAGNRILRLGVFDQWARCWQSPEGDLGM</sequence>
<dbReference type="SUPFAM" id="SSF144284">
    <property type="entry name" value="Sec2 N-terminal region"/>
    <property type="match status" value="1"/>
</dbReference>
<feature type="coiled-coil region" evidence="1">
    <location>
        <begin position="282"/>
        <end position="323"/>
    </location>
</feature>
<dbReference type="AlphaFoldDB" id="A0AAN6MJB1"/>